<keyword evidence="7 9" id="KW-1133">Transmembrane helix</keyword>
<dbReference type="SUPFAM" id="SSF82693">
    <property type="entry name" value="Multidrug efflux transporter AcrB pore domain, PN1, PN2, PC1 and PC2 subdomains"/>
    <property type="match status" value="4"/>
</dbReference>
<evidence type="ECO:0000313" key="11">
    <source>
        <dbReference type="Proteomes" id="UP001318760"/>
    </source>
</evidence>
<feature type="transmembrane region" description="Helical" evidence="9">
    <location>
        <begin position="537"/>
        <end position="555"/>
    </location>
</feature>
<dbReference type="InterPro" id="IPR004764">
    <property type="entry name" value="MdtF-like"/>
</dbReference>
<dbReference type="Gene3D" id="3.30.2090.10">
    <property type="entry name" value="Multidrug efflux transporter AcrB TolC docking domain, DN and DC subdomains"/>
    <property type="match status" value="2"/>
</dbReference>
<evidence type="ECO:0000256" key="3">
    <source>
        <dbReference type="ARBA" id="ARBA00022448"/>
    </source>
</evidence>
<evidence type="ECO:0000256" key="7">
    <source>
        <dbReference type="ARBA" id="ARBA00022989"/>
    </source>
</evidence>
<dbReference type="GO" id="GO:0055085">
    <property type="term" value="P:transmembrane transport"/>
    <property type="evidence" value="ECO:0007669"/>
    <property type="project" value="UniProtKB-ARBA"/>
</dbReference>
<feature type="transmembrane region" description="Helical" evidence="9">
    <location>
        <begin position="343"/>
        <end position="362"/>
    </location>
</feature>
<dbReference type="GO" id="GO:0009636">
    <property type="term" value="P:response to toxic substance"/>
    <property type="evidence" value="ECO:0007669"/>
    <property type="project" value="UniProtKB-ARBA"/>
</dbReference>
<proteinExistence type="inferred from homology"/>
<feature type="transmembrane region" description="Helical" evidence="9">
    <location>
        <begin position="442"/>
        <end position="462"/>
    </location>
</feature>
<evidence type="ECO:0000256" key="2">
    <source>
        <dbReference type="ARBA" id="ARBA00010942"/>
    </source>
</evidence>
<sequence length="1051" mass="115204">MFSRFFINRPIFAAVVSIIIVIGGLMAMKGLPIEEYPKLTPPQVTVSATYTGANAETIANTVATLLEDEINGVEGMIYMQSTSSSSGSMSINVYFQIGYDSKQATIDVNNRVQAALSRLPDEVQSTGVIVRERSSSILEVVAFTSDDPSMSRLELSNYVLLNIADEIKRVKGVGDVNVIGNQNYAMRIWLKPDELSKFNLSVPEVLTAVRTQNSQYAAGKIGEQPMKDAKNPYVYTIKADGRYSSAEQFENIILRSNSDGTLLKLKDVADVEIGSRSYSFNGFLNNQVMSPMLIFLQNDANALETAQLVSKRLDELSVSYPAGFKHTVSYDTTKFVEVSIKEVVKTFIEALVLVIIVIYFFLKSIRATIIPMLAVPVSIIGTFAGFYAMGFSINLITLFALILAIGIVVDDAIIVIENVERIMHEDKDISVKDATIKAMDEVAAPVISIVLVLSAVFVPVAFMEGFVGVIQRQFALTLVVSVALSGFVALTLTPALAAIMLKRGESEPFWIVKKFNDLFDWSTNVFSAGVAKILRHVIPSLAVVAIVIFAMIELFKVVPSSLVPYEDKGYMMAISSLPPASAAPRTIKEVNKMSEMLLADPNIDLVTGFAGYDMIAGALRENSMIFFVRTTDWSLRQTPQSSINALIGKYNGVFWPSKESMSFVVNIPPITGLSMTGGFEMFIQNRSGKSYNDIEKDVLAVVAKANARPELTSVRTTLETNYPQYDIKIDDEKAYLLGISKSDIFNALSATMGSYYINDFNMFGKTYRVYAQAKEKFRNSPEDMRDIFVKNSKGEMVSLATVATLTRSMGPDLVDRFNLFPAAKVMGDPAIGYTSGEALKAIQEVVKETLNENEYSIAWSGTAYQEVNSAGTGTQAFIFGMIFVFLILAAQYERWLIPLAVITAVPFAVFGSLLATWARGLTNDVYFEVGLLLLIGLSAKNAILIVEFAMQERENGKSIFDAAVSAARLRFRPIVMTSIAFTLGVFPMVISSGAGAASRHSLGTGVVGGMIAATTIAIFFVPLFYYLLENLNAKFWNKNKIIKRDGGEVNA</sequence>
<keyword evidence="4" id="KW-1003">Cell membrane</keyword>
<feature type="transmembrane region" description="Helical" evidence="9">
    <location>
        <begin position="474"/>
        <end position="501"/>
    </location>
</feature>
<dbReference type="SUPFAM" id="SSF82866">
    <property type="entry name" value="Multidrug efflux transporter AcrB transmembrane domain"/>
    <property type="match status" value="2"/>
</dbReference>
<feature type="transmembrane region" description="Helical" evidence="9">
    <location>
        <begin position="1002"/>
        <end position="1028"/>
    </location>
</feature>
<name>A0ABD4JJ41_9BACT</name>
<protein>
    <submittedName>
        <fullName evidence="10">Multidrug efflux RND transporter permease subunit</fullName>
    </submittedName>
</protein>
<feature type="transmembrane region" description="Helical" evidence="9">
    <location>
        <begin position="929"/>
        <end position="950"/>
    </location>
</feature>
<feature type="transmembrane region" description="Helical" evidence="9">
    <location>
        <begin position="870"/>
        <end position="888"/>
    </location>
</feature>
<dbReference type="RefSeq" id="WP_336613523.1">
    <property type="nucleotide sequence ID" value="NZ_JADBHS010000012.1"/>
</dbReference>
<dbReference type="EMBL" id="JADBHS010000012">
    <property type="protein sequence ID" value="MBE2986791.1"/>
    <property type="molecule type" value="Genomic_DNA"/>
</dbReference>
<evidence type="ECO:0000256" key="8">
    <source>
        <dbReference type="ARBA" id="ARBA00023136"/>
    </source>
</evidence>
<dbReference type="InterPro" id="IPR027463">
    <property type="entry name" value="AcrB_DN_DC_subdom"/>
</dbReference>
<dbReference type="GO" id="GO:0005886">
    <property type="term" value="C:plasma membrane"/>
    <property type="evidence" value="ECO:0007669"/>
    <property type="project" value="UniProtKB-SubCell"/>
</dbReference>
<dbReference type="SUPFAM" id="SSF82714">
    <property type="entry name" value="Multidrug efflux transporter AcrB TolC docking domain, DN and DC subdomains"/>
    <property type="match status" value="2"/>
</dbReference>
<comment type="similarity">
    <text evidence="2">Belongs to the resistance-nodulation-cell division (RND) (TC 2.A.6) family.</text>
</comment>
<dbReference type="PRINTS" id="PR00702">
    <property type="entry name" value="ACRIFLAVINRP"/>
</dbReference>
<dbReference type="Gene3D" id="1.20.1640.10">
    <property type="entry name" value="Multidrug efflux transporter AcrB transmembrane domain"/>
    <property type="match status" value="2"/>
</dbReference>
<feature type="transmembrane region" description="Helical" evidence="9">
    <location>
        <begin position="369"/>
        <end position="389"/>
    </location>
</feature>
<keyword evidence="6 9" id="KW-0812">Transmembrane</keyword>
<accession>A0ABD4JJ41</accession>
<keyword evidence="5" id="KW-0997">Cell inner membrane</keyword>
<dbReference type="NCBIfam" id="TIGR00915">
    <property type="entry name" value="2A0602"/>
    <property type="match status" value="1"/>
</dbReference>
<comment type="subcellular location">
    <subcellularLocation>
        <location evidence="1">Cell inner membrane</location>
        <topology evidence="1">Multi-pass membrane protein</topology>
    </subcellularLocation>
</comment>
<dbReference type="FunFam" id="1.20.1640.10:FF:000001">
    <property type="entry name" value="Efflux pump membrane transporter"/>
    <property type="match status" value="1"/>
</dbReference>
<keyword evidence="8 9" id="KW-0472">Membrane</keyword>
<evidence type="ECO:0000256" key="5">
    <source>
        <dbReference type="ARBA" id="ARBA00022519"/>
    </source>
</evidence>
<evidence type="ECO:0000256" key="9">
    <source>
        <dbReference type="SAM" id="Phobius"/>
    </source>
</evidence>
<evidence type="ECO:0000256" key="4">
    <source>
        <dbReference type="ARBA" id="ARBA00022475"/>
    </source>
</evidence>
<dbReference type="PANTHER" id="PTHR32063">
    <property type="match status" value="1"/>
</dbReference>
<organism evidence="10 11">
    <name type="scientific">Campylobacter californiensis</name>
    <dbReference type="NCBI Taxonomy" id="1032243"/>
    <lineage>
        <taxon>Bacteria</taxon>
        <taxon>Pseudomonadati</taxon>
        <taxon>Campylobacterota</taxon>
        <taxon>Epsilonproteobacteria</taxon>
        <taxon>Campylobacterales</taxon>
        <taxon>Campylobacteraceae</taxon>
        <taxon>Campylobacter</taxon>
    </lineage>
</organism>
<feature type="transmembrane region" description="Helical" evidence="9">
    <location>
        <begin position="395"/>
        <end position="416"/>
    </location>
</feature>
<feature type="transmembrane region" description="Helical" evidence="9">
    <location>
        <begin position="971"/>
        <end position="990"/>
    </location>
</feature>
<reference evidence="10 11" key="1">
    <citation type="submission" date="2020-10" db="EMBL/GenBank/DDBJ databases">
        <title>Campylobacter californiensis sp. nov. isolated from cattle and feral swine in California.</title>
        <authorList>
            <person name="Miller W.G."/>
        </authorList>
    </citation>
    <scope>NUCLEOTIDE SEQUENCE [LARGE SCALE GENOMIC DNA]</scope>
    <source>
        <strain evidence="10 11">RM12919</strain>
    </source>
</reference>
<dbReference type="Gene3D" id="3.30.70.1320">
    <property type="entry name" value="Multidrug efflux transporter AcrB pore domain like"/>
    <property type="match status" value="1"/>
</dbReference>
<evidence type="ECO:0000313" key="10">
    <source>
        <dbReference type="EMBL" id="MBE2986791.1"/>
    </source>
</evidence>
<dbReference type="AlphaFoldDB" id="A0ABD4JJ41"/>
<gene>
    <name evidence="10" type="ORF">CCAL12919_06605</name>
</gene>
<dbReference type="Proteomes" id="UP001318760">
    <property type="component" value="Unassembled WGS sequence"/>
</dbReference>
<feature type="transmembrane region" description="Helical" evidence="9">
    <location>
        <begin position="895"/>
        <end position="917"/>
    </location>
</feature>
<evidence type="ECO:0000256" key="1">
    <source>
        <dbReference type="ARBA" id="ARBA00004429"/>
    </source>
</evidence>
<dbReference type="Gene3D" id="3.30.70.1430">
    <property type="entry name" value="Multidrug efflux transporter AcrB pore domain"/>
    <property type="match status" value="2"/>
</dbReference>
<keyword evidence="3" id="KW-0813">Transport</keyword>
<dbReference type="InterPro" id="IPR001036">
    <property type="entry name" value="Acrflvin-R"/>
</dbReference>
<dbReference type="NCBIfam" id="NF000282">
    <property type="entry name" value="RND_permease_1"/>
    <property type="match status" value="1"/>
</dbReference>
<evidence type="ECO:0000256" key="6">
    <source>
        <dbReference type="ARBA" id="ARBA00022692"/>
    </source>
</evidence>
<dbReference type="Gene3D" id="3.30.70.1440">
    <property type="entry name" value="Multidrug efflux transporter AcrB pore domain"/>
    <property type="match status" value="1"/>
</dbReference>
<dbReference type="GO" id="GO:0042908">
    <property type="term" value="P:xenobiotic transport"/>
    <property type="evidence" value="ECO:0007669"/>
    <property type="project" value="UniProtKB-ARBA"/>
</dbReference>
<dbReference type="FunFam" id="3.30.70.1430:FF:000001">
    <property type="entry name" value="Efflux pump membrane transporter"/>
    <property type="match status" value="1"/>
</dbReference>
<dbReference type="Pfam" id="PF00873">
    <property type="entry name" value="ACR_tran"/>
    <property type="match status" value="1"/>
</dbReference>
<comment type="caution">
    <text evidence="10">The sequence shown here is derived from an EMBL/GenBank/DDBJ whole genome shotgun (WGS) entry which is preliminary data.</text>
</comment>
<dbReference type="PANTHER" id="PTHR32063:SF13">
    <property type="entry name" value="MULTIDRUG EFFLUX PUMP SUBUNIT ACRB-RELATED"/>
    <property type="match status" value="1"/>
</dbReference>